<evidence type="ECO:0000256" key="7">
    <source>
        <dbReference type="ARBA" id="ARBA00022833"/>
    </source>
</evidence>
<dbReference type="Proteomes" id="UP000231990">
    <property type="component" value="Unassembled WGS sequence"/>
</dbReference>
<dbReference type="CDD" id="cd07723">
    <property type="entry name" value="hydroxyacylglutathione_hydrolase_MBL-fold"/>
    <property type="match status" value="1"/>
</dbReference>
<sequence length="271" mass="31079">MQEIVRIYTNSPLRNFTYLVHESSTSQTLCIDPYDSEQVIRVLKQKGWSLQIIVNTHEHGDHTRGNEGLYKEFSPEVLTHKNAHRVVPFATRSVSNSERILESSDQLNYLRILDTPGHTFAHICLLQIEYEIPVAVFSGDTIFNCGVGNCKNGGDPTSLFETVSQIFQPLSDQVLLYPGHDYLKNNLRFSFDLDPSNDSTRLALENAESLSQDREFITATFGEERTYNPFFLCFEPTAQLISSVRRKAQNPELPSDRKSLFLSLRELRDRW</sequence>
<comment type="pathway">
    <text evidence="2">Secondary metabolite metabolism; methylglyoxal degradation; (R)-lactate from methylglyoxal: step 2/2.</text>
</comment>
<name>A0A2M9ZJJ2_9LEPT</name>
<evidence type="ECO:0000313" key="13">
    <source>
        <dbReference type="Proteomes" id="UP000231990"/>
    </source>
</evidence>
<evidence type="ECO:0000313" key="12">
    <source>
        <dbReference type="Proteomes" id="UP000231962"/>
    </source>
</evidence>
<organism evidence="11 13">
    <name type="scientific">Leptospira perolatii</name>
    <dbReference type="NCBI Taxonomy" id="2023191"/>
    <lineage>
        <taxon>Bacteria</taxon>
        <taxon>Pseudomonadati</taxon>
        <taxon>Spirochaetota</taxon>
        <taxon>Spirochaetia</taxon>
        <taxon>Leptospirales</taxon>
        <taxon>Leptospiraceae</taxon>
        <taxon>Leptospira</taxon>
    </lineage>
</organism>
<protein>
    <recommendedName>
        <fullName evidence="4">hydroxyacylglutathione hydrolase</fullName>
        <ecNumber evidence="4">3.1.2.6</ecNumber>
    </recommendedName>
    <alternativeName>
        <fullName evidence="8">Glyoxalase II</fullName>
    </alternativeName>
</protein>
<proteinExistence type="inferred from homology"/>
<dbReference type="PANTHER" id="PTHR43705">
    <property type="entry name" value="HYDROXYACYLGLUTATHIONE HYDROLASE"/>
    <property type="match status" value="1"/>
</dbReference>
<dbReference type="GO" id="GO:0004416">
    <property type="term" value="F:hydroxyacylglutathione hydrolase activity"/>
    <property type="evidence" value="ECO:0007669"/>
    <property type="project" value="UniProtKB-EC"/>
</dbReference>
<dbReference type="SUPFAM" id="SSF56281">
    <property type="entry name" value="Metallo-hydrolase/oxidoreductase"/>
    <property type="match status" value="1"/>
</dbReference>
<dbReference type="OrthoDB" id="9802248at2"/>
<dbReference type="InterPro" id="IPR050110">
    <property type="entry name" value="Glyoxalase_II_hydrolase"/>
</dbReference>
<accession>A0A2M9ZJJ2</accession>
<evidence type="ECO:0000256" key="1">
    <source>
        <dbReference type="ARBA" id="ARBA00001947"/>
    </source>
</evidence>
<dbReference type="SMART" id="SM00849">
    <property type="entry name" value="Lactamase_B"/>
    <property type="match status" value="1"/>
</dbReference>
<dbReference type="Gene3D" id="3.60.15.10">
    <property type="entry name" value="Ribonuclease Z/Hydroxyacylglutathione hydrolase-like"/>
    <property type="match status" value="1"/>
</dbReference>
<comment type="similarity">
    <text evidence="3">Belongs to the metallo-beta-lactamase superfamily. Glyoxalase II family.</text>
</comment>
<dbReference type="InterPro" id="IPR001279">
    <property type="entry name" value="Metallo-B-lactamas"/>
</dbReference>
<dbReference type="RefSeq" id="WP_100714950.1">
    <property type="nucleotide sequence ID" value="NZ_NPDY01000019.1"/>
</dbReference>
<evidence type="ECO:0000256" key="2">
    <source>
        <dbReference type="ARBA" id="ARBA00004963"/>
    </source>
</evidence>
<dbReference type="InterPro" id="IPR035680">
    <property type="entry name" value="Clx_II_MBL"/>
</dbReference>
<keyword evidence="12" id="KW-1185">Reference proteome</keyword>
<dbReference type="AlphaFoldDB" id="A0A2M9ZJJ2"/>
<dbReference type="InterPro" id="IPR036866">
    <property type="entry name" value="RibonucZ/Hydroxyglut_hydro"/>
</dbReference>
<dbReference type="PANTHER" id="PTHR43705:SF1">
    <property type="entry name" value="HYDROXYACYLGLUTATHIONE HYDROLASE GLOB"/>
    <property type="match status" value="1"/>
</dbReference>
<evidence type="ECO:0000256" key="8">
    <source>
        <dbReference type="ARBA" id="ARBA00031044"/>
    </source>
</evidence>
<dbReference type="GO" id="GO:0046872">
    <property type="term" value="F:metal ion binding"/>
    <property type="evidence" value="ECO:0007669"/>
    <property type="project" value="UniProtKB-KW"/>
</dbReference>
<gene>
    <name evidence="10" type="ORF">CH360_15410</name>
    <name evidence="11" type="ORF">CH373_14955</name>
</gene>
<keyword evidence="7" id="KW-0862">Zinc</keyword>
<evidence type="ECO:0000256" key="6">
    <source>
        <dbReference type="ARBA" id="ARBA00022801"/>
    </source>
</evidence>
<dbReference type="EC" id="3.1.2.6" evidence="4"/>
<dbReference type="Pfam" id="PF16123">
    <property type="entry name" value="HAGH_C"/>
    <property type="match status" value="1"/>
</dbReference>
<dbReference type="EMBL" id="NPDY01000019">
    <property type="protein sequence ID" value="PJZ68571.1"/>
    <property type="molecule type" value="Genomic_DNA"/>
</dbReference>
<evidence type="ECO:0000313" key="11">
    <source>
        <dbReference type="EMBL" id="PJZ72226.1"/>
    </source>
</evidence>
<keyword evidence="6 11" id="KW-0378">Hydrolase</keyword>
<keyword evidence="5" id="KW-0479">Metal-binding</keyword>
<evidence type="ECO:0000256" key="4">
    <source>
        <dbReference type="ARBA" id="ARBA00011917"/>
    </source>
</evidence>
<comment type="cofactor">
    <cofactor evidence="1">
        <name>Zn(2+)</name>
        <dbReference type="ChEBI" id="CHEBI:29105"/>
    </cofactor>
</comment>
<dbReference type="Pfam" id="PF00753">
    <property type="entry name" value="Lactamase_B"/>
    <property type="match status" value="1"/>
</dbReference>
<feature type="domain" description="Metallo-beta-lactamase" evidence="9">
    <location>
        <begin position="14"/>
        <end position="180"/>
    </location>
</feature>
<evidence type="ECO:0000256" key="3">
    <source>
        <dbReference type="ARBA" id="ARBA00006759"/>
    </source>
</evidence>
<dbReference type="Proteomes" id="UP000231962">
    <property type="component" value="Unassembled WGS sequence"/>
</dbReference>
<reference evidence="12 13" key="1">
    <citation type="submission" date="2017-07" db="EMBL/GenBank/DDBJ databases">
        <title>Leptospira spp. isolated from tropical soils.</title>
        <authorList>
            <person name="Thibeaux R."/>
            <person name="Iraola G."/>
            <person name="Ferres I."/>
            <person name="Bierque E."/>
            <person name="Girault D."/>
            <person name="Soupe-Gilbert M.-E."/>
            <person name="Picardeau M."/>
            <person name="Goarant C."/>
        </authorList>
    </citation>
    <scope>NUCLEOTIDE SEQUENCE [LARGE SCALE GENOMIC DNA]</scope>
    <source>
        <strain evidence="11 13">FH1-B-B1</strain>
        <strain evidence="10 12">FH1-B-C1</strain>
    </source>
</reference>
<dbReference type="EMBL" id="NPDZ01000011">
    <property type="protein sequence ID" value="PJZ72226.1"/>
    <property type="molecule type" value="Genomic_DNA"/>
</dbReference>
<evidence type="ECO:0000259" key="9">
    <source>
        <dbReference type="SMART" id="SM00849"/>
    </source>
</evidence>
<comment type="caution">
    <text evidence="11">The sequence shown here is derived from an EMBL/GenBank/DDBJ whole genome shotgun (WGS) entry which is preliminary data.</text>
</comment>
<evidence type="ECO:0000256" key="5">
    <source>
        <dbReference type="ARBA" id="ARBA00022723"/>
    </source>
</evidence>
<evidence type="ECO:0000313" key="10">
    <source>
        <dbReference type="EMBL" id="PJZ68571.1"/>
    </source>
</evidence>
<dbReference type="InterPro" id="IPR032282">
    <property type="entry name" value="HAGH_C"/>
</dbReference>